<feature type="region of interest" description="Disordered" evidence="1">
    <location>
        <begin position="35"/>
        <end position="68"/>
    </location>
</feature>
<keyword evidence="2" id="KW-0472">Membrane</keyword>
<organism evidence="3 4">
    <name type="scientific">Zizania palustris</name>
    <name type="common">Northern wild rice</name>
    <dbReference type="NCBI Taxonomy" id="103762"/>
    <lineage>
        <taxon>Eukaryota</taxon>
        <taxon>Viridiplantae</taxon>
        <taxon>Streptophyta</taxon>
        <taxon>Embryophyta</taxon>
        <taxon>Tracheophyta</taxon>
        <taxon>Spermatophyta</taxon>
        <taxon>Magnoliopsida</taxon>
        <taxon>Liliopsida</taxon>
        <taxon>Poales</taxon>
        <taxon>Poaceae</taxon>
        <taxon>BOP clade</taxon>
        <taxon>Oryzoideae</taxon>
        <taxon>Oryzeae</taxon>
        <taxon>Zizaniinae</taxon>
        <taxon>Zizania</taxon>
    </lineage>
</organism>
<evidence type="ECO:0000313" key="3">
    <source>
        <dbReference type="EMBL" id="KAG8075863.1"/>
    </source>
</evidence>
<evidence type="ECO:0000256" key="1">
    <source>
        <dbReference type="SAM" id="MobiDB-lite"/>
    </source>
</evidence>
<sequence length="68" mass="7363">MASLRAVTLLVIVQIIVMVILSGSFCSATIIGGGYGRDQPGYPVNPPRPARPCRYRQRCDPPYKNGGN</sequence>
<feature type="transmembrane region" description="Helical" evidence="2">
    <location>
        <begin position="6"/>
        <end position="31"/>
    </location>
</feature>
<keyword evidence="2" id="KW-1133">Transmembrane helix</keyword>
<name>A0A8J5T954_ZIZPA</name>
<keyword evidence="4" id="KW-1185">Reference proteome</keyword>
<keyword evidence="2" id="KW-0812">Transmembrane</keyword>
<dbReference type="Proteomes" id="UP000729402">
    <property type="component" value="Unassembled WGS sequence"/>
</dbReference>
<evidence type="ECO:0000313" key="4">
    <source>
        <dbReference type="Proteomes" id="UP000729402"/>
    </source>
</evidence>
<comment type="caution">
    <text evidence="3">The sequence shown here is derived from an EMBL/GenBank/DDBJ whole genome shotgun (WGS) entry which is preliminary data.</text>
</comment>
<dbReference type="AlphaFoldDB" id="A0A8J5T954"/>
<reference evidence="3" key="1">
    <citation type="journal article" date="2021" name="bioRxiv">
        <title>Whole Genome Assembly and Annotation of Northern Wild Rice, Zizania palustris L., Supports a Whole Genome Duplication in the Zizania Genus.</title>
        <authorList>
            <person name="Haas M."/>
            <person name="Kono T."/>
            <person name="Macchietto M."/>
            <person name="Millas R."/>
            <person name="McGilp L."/>
            <person name="Shao M."/>
            <person name="Duquette J."/>
            <person name="Hirsch C.N."/>
            <person name="Kimball J."/>
        </authorList>
    </citation>
    <scope>NUCLEOTIDE SEQUENCE</scope>
    <source>
        <tissue evidence="3">Fresh leaf tissue</tissue>
    </source>
</reference>
<gene>
    <name evidence="3" type="ORF">GUJ93_ZPchr0006g45653</name>
</gene>
<protein>
    <submittedName>
        <fullName evidence="3">Uncharacterized protein</fullName>
    </submittedName>
</protein>
<evidence type="ECO:0000256" key="2">
    <source>
        <dbReference type="SAM" id="Phobius"/>
    </source>
</evidence>
<accession>A0A8J5T954</accession>
<reference evidence="3" key="2">
    <citation type="submission" date="2021-02" db="EMBL/GenBank/DDBJ databases">
        <authorList>
            <person name="Kimball J.A."/>
            <person name="Haas M.W."/>
            <person name="Macchietto M."/>
            <person name="Kono T."/>
            <person name="Duquette J."/>
            <person name="Shao M."/>
        </authorList>
    </citation>
    <scope>NUCLEOTIDE SEQUENCE</scope>
    <source>
        <tissue evidence="3">Fresh leaf tissue</tissue>
    </source>
</reference>
<dbReference type="EMBL" id="JAAALK010000283">
    <property type="protein sequence ID" value="KAG8075863.1"/>
    <property type="molecule type" value="Genomic_DNA"/>
</dbReference>
<proteinExistence type="predicted"/>